<proteinExistence type="predicted"/>
<dbReference type="PANTHER" id="PTHR35532:SF5">
    <property type="entry name" value="CARBOHYDRATE-BINDING DOMAIN-CONTAINING PROTEIN"/>
    <property type="match status" value="1"/>
</dbReference>
<feature type="domain" description="Transglutaminase-like" evidence="2">
    <location>
        <begin position="179"/>
        <end position="238"/>
    </location>
</feature>
<dbReference type="Gene3D" id="3.10.620.30">
    <property type="match status" value="1"/>
</dbReference>
<comment type="caution">
    <text evidence="3">The sequence shown here is derived from an EMBL/GenBank/DDBJ whole genome shotgun (WGS) entry which is preliminary data.</text>
</comment>
<dbReference type="RefSeq" id="WP_153090862.1">
    <property type="nucleotide sequence ID" value="NZ_VZAH01000044.1"/>
</dbReference>
<dbReference type="Pfam" id="PF01841">
    <property type="entry name" value="Transglut_core"/>
    <property type="match status" value="1"/>
</dbReference>
<sequence length="888" mass="100140">MRKFLVMFAITFLASWQTMLAANGHFITDAAYRTKVETAFKQKVNLVGKQFYDQKMLKQQKATADEQEALQFLYAYMPVADVTDYPTSFFLENVRTSFEARQQMAWGNKVPELLFRHFVLPVRINNENLDNSRMVFFKELKERVKGMGMKDAILEVNHWCHELVTYQPSDGRTSAPLSTIRSAYGRCGEQSTFTVAALRAIGIPARQVYTPRWAHTDDNHAWVEAWADGTWYFLGACEPEAVLNLAWFNAPASRAMLMHTKAFGDYNGPEEVMLRTSNYTEINLIDNYGSSARIDFEIVDAAGNPVDGAKVDFKIYNYAEFCTVVTKYTGADGATFLSAGKGDMMIWASKNGKYGFAKASFGKDKKVVVRMDHQVTASGAEQKTILFRDSFDIVPPPEHANIPEVSAEARAKNLERFAYEDSIRHAYLATFYNKESALQALKDNGLAAGSEENTQKMVKYLVGSSGNHRVILTFLKNHKDRIDRAIKLLGTLSAKDLRDMQMDILEDNFNAKSDQLSPRVENEMIITPFKQFFEKEFAKQQVAFKNNPNLLVEWVKKNIRINPDLKALQIAQTPIGVYRSRLTDARSRKVFFVDVARSLGIEAQVDEVTKKTQYKNANGGEWIDVDFDNDVQKASAMGRFVMNYKDNGAVDDPKYYSHFTIHRINPDGSTSLLEYPEEGCTWSGTFKNGVDLDEGDYALVSGTRLANGGVLAEMQLFHVKQGATTQVNMNLRSSETEITVKGNFNSESKFILLPSNQEVSLLSQTGRGYFVTGMIGVGQEPTNHALKDIAKVAQVFEKWGRPIVILFEDEASAKKFRISEFPGLPKNIIFGIDKDGSCRKEMVENMKLQNKNLLPIFTISDTFNRVVFLSQGYTIGLGEQLESVIKRL</sequence>
<dbReference type="InterPro" id="IPR002931">
    <property type="entry name" value="Transglutaminase-like"/>
</dbReference>
<evidence type="ECO:0000313" key="4">
    <source>
        <dbReference type="Proteomes" id="UP000477980"/>
    </source>
</evidence>
<dbReference type="InterPro" id="IPR008964">
    <property type="entry name" value="Invasin/intimin_cell_adhesion"/>
</dbReference>
<dbReference type="Gene3D" id="2.60.40.1120">
    <property type="entry name" value="Carboxypeptidase-like, regulatory domain"/>
    <property type="match status" value="1"/>
</dbReference>
<feature type="chain" id="PRO_5026215193" evidence="1">
    <location>
        <begin position="22"/>
        <end position="888"/>
    </location>
</feature>
<dbReference type="Proteomes" id="UP000477980">
    <property type="component" value="Unassembled WGS sequence"/>
</dbReference>
<feature type="signal peptide" evidence="1">
    <location>
        <begin position="1"/>
        <end position="21"/>
    </location>
</feature>
<evidence type="ECO:0000259" key="2">
    <source>
        <dbReference type="SMART" id="SM00460"/>
    </source>
</evidence>
<evidence type="ECO:0000256" key="1">
    <source>
        <dbReference type="SAM" id="SignalP"/>
    </source>
</evidence>
<name>A0A6G1VLL8_9BACT</name>
<dbReference type="SUPFAM" id="SSF49373">
    <property type="entry name" value="Invasin/intimin cell-adhesion fragments"/>
    <property type="match status" value="1"/>
</dbReference>
<dbReference type="AlphaFoldDB" id="A0A6G1VLL8"/>
<gene>
    <name evidence="3" type="ORF">F7D25_04280</name>
</gene>
<dbReference type="SMART" id="SM00460">
    <property type="entry name" value="TGc"/>
    <property type="match status" value="1"/>
</dbReference>
<dbReference type="InterPro" id="IPR038765">
    <property type="entry name" value="Papain-like_cys_pep_sf"/>
</dbReference>
<accession>A0A6G1VLL8</accession>
<reference evidence="3 4" key="1">
    <citation type="submission" date="2019-09" db="EMBL/GenBank/DDBJ databases">
        <title>Distinct polysaccharide growth profiles of human intestinal Prevotella copri isolates.</title>
        <authorList>
            <person name="Fehlner-Peach H."/>
            <person name="Magnabosco C."/>
            <person name="Raghavan V."/>
            <person name="Scher J.U."/>
            <person name="Tett A."/>
            <person name="Cox L.M."/>
            <person name="Gottsegen C."/>
            <person name="Watters A."/>
            <person name="Wiltshire- Gordon J.D."/>
            <person name="Segata N."/>
            <person name="Bonneau R."/>
            <person name="Littman D.R."/>
        </authorList>
    </citation>
    <scope>NUCLEOTIDE SEQUENCE [LARGE SCALE GENOMIC DNA]</scope>
    <source>
        <strain evidence="4">iAA917</strain>
    </source>
</reference>
<dbReference type="PANTHER" id="PTHR35532">
    <property type="entry name" value="SIMILAR TO POLYHYDROXYALKANOATE DEPOLYMERASE"/>
    <property type="match status" value="1"/>
</dbReference>
<keyword evidence="1" id="KW-0732">Signal</keyword>
<evidence type="ECO:0000313" key="3">
    <source>
        <dbReference type="EMBL" id="MQP13643.1"/>
    </source>
</evidence>
<dbReference type="EMBL" id="VZAH01000044">
    <property type="protein sequence ID" value="MQP13643.1"/>
    <property type="molecule type" value="Genomic_DNA"/>
</dbReference>
<dbReference type="OrthoDB" id="9787782at2"/>
<organism evidence="3 4">
    <name type="scientific">Segatella copri</name>
    <dbReference type="NCBI Taxonomy" id="165179"/>
    <lineage>
        <taxon>Bacteria</taxon>
        <taxon>Pseudomonadati</taxon>
        <taxon>Bacteroidota</taxon>
        <taxon>Bacteroidia</taxon>
        <taxon>Bacteroidales</taxon>
        <taxon>Prevotellaceae</taxon>
        <taxon>Segatella</taxon>
    </lineage>
</organism>
<dbReference type="SUPFAM" id="SSF54001">
    <property type="entry name" value="Cysteine proteinases"/>
    <property type="match status" value="1"/>
</dbReference>
<protein>
    <submittedName>
        <fullName evidence="3">Transglutaminase domain-containing protein</fullName>
    </submittedName>
</protein>